<evidence type="ECO:0000256" key="1">
    <source>
        <dbReference type="SAM" id="Coils"/>
    </source>
</evidence>
<name>A0A843XAX3_COLES</name>
<feature type="compositionally biased region" description="Low complexity" evidence="2">
    <location>
        <begin position="56"/>
        <end position="71"/>
    </location>
</feature>
<feature type="compositionally biased region" description="Acidic residues" evidence="2">
    <location>
        <begin position="392"/>
        <end position="403"/>
    </location>
</feature>
<sequence>MASASERSSRDGSRLWRHRTLSIPLPPTSQAICPPPTSQGLPPAPTLQVLPPPPTLQYIAPSSSPQASTSSVPGPSAPSWGRGTGRRGPTRGVTERRLLDGEQWNVYLVRGYGMGPTADHFTSRIGVVSKMYCNIWQKDFAKLPVATKELIFRDLQHFNGKSLDDAIASVPAGVDSSDCKQCARCGLLQMSGVVDRNKQNRATQSMPYRRGRTSHYQLMNDFSHMHGCTPHRLEVFKMGRCKDLLDDNESWVDEESRRRYEAMTQMIAPSSDIDAESHTPATPEDAFISVMGKDRPSRVRCVGIGETLGTWYRSIGTSVSSERERIMQEQLKAQEEKLKAQEEEMTQMREKISRLENVAMKVDEMSVLLSQIQASQARTQHVPPAVQSGSDSETDEVVDDYSDHEDHVS</sequence>
<feature type="region of interest" description="Disordered" evidence="2">
    <location>
        <begin position="375"/>
        <end position="409"/>
    </location>
</feature>
<evidence type="ECO:0000313" key="3">
    <source>
        <dbReference type="EMBL" id="MQM16453.1"/>
    </source>
</evidence>
<comment type="caution">
    <text evidence="3">The sequence shown here is derived from an EMBL/GenBank/DDBJ whole genome shotgun (WGS) entry which is preliminary data.</text>
</comment>
<reference evidence="3" key="1">
    <citation type="submission" date="2017-07" db="EMBL/GenBank/DDBJ databases">
        <title>Taro Niue Genome Assembly and Annotation.</title>
        <authorList>
            <person name="Atibalentja N."/>
            <person name="Keating K."/>
            <person name="Fields C.J."/>
        </authorList>
    </citation>
    <scope>NUCLEOTIDE SEQUENCE</scope>
    <source>
        <strain evidence="3">Niue_2</strain>
        <tissue evidence="3">Leaf</tissue>
    </source>
</reference>
<gene>
    <name evidence="3" type="ORF">Taro_049410</name>
</gene>
<dbReference type="EMBL" id="NMUH01007012">
    <property type="protein sequence ID" value="MQM16453.1"/>
    <property type="molecule type" value="Genomic_DNA"/>
</dbReference>
<organism evidence="3 4">
    <name type="scientific">Colocasia esculenta</name>
    <name type="common">Wild taro</name>
    <name type="synonym">Arum esculentum</name>
    <dbReference type="NCBI Taxonomy" id="4460"/>
    <lineage>
        <taxon>Eukaryota</taxon>
        <taxon>Viridiplantae</taxon>
        <taxon>Streptophyta</taxon>
        <taxon>Embryophyta</taxon>
        <taxon>Tracheophyta</taxon>
        <taxon>Spermatophyta</taxon>
        <taxon>Magnoliopsida</taxon>
        <taxon>Liliopsida</taxon>
        <taxon>Araceae</taxon>
        <taxon>Aroideae</taxon>
        <taxon>Colocasieae</taxon>
        <taxon>Colocasia</taxon>
    </lineage>
</organism>
<proteinExistence type="predicted"/>
<keyword evidence="1" id="KW-0175">Coiled coil</keyword>
<evidence type="ECO:0000256" key="2">
    <source>
        <dbReference type="SAM" id="MobiDB-lite"/>
    </source>
</evidence>
<feature type="coiled-coil region" evidence="1">
    <location>
        <begin position="323"/>
        <end position="358"/>
    </location>
</feature>
<keyword evidence="4" id="KW-1185">Reference proteome</keyword>
<feature type="compositionally biased region" description="Pro residues" evidence="2">
    <location>
        <begin position="33"/>
        <end position="55"/>
    </location>
</feature>
<accession>A0A843XAX3</accession>
<feature type="region of interest" description="Disordered" evidence="2">
    <location>
        <begin position="1"/>
        <end position="96"/>
    </location>
</feature>
<dbReference type="AlphaFoldDB" id="A0A843XAX3"/>
<dbReference type="Proteomes" id="UP000652761">
    <property type="component" value="Unassembled WGS sequence"/>
</dbReference>
<dbReference type="Pfam" id="PF03004">
    <property type="entry name" value="Transposase_24"/>
    <property type="match status" value="1"/>
</dbReference>
<evidence type="ECO:0000313" key="4">
    <source>
        <dbReference type="Proteomes" id="UP000652761"/>
    </source>
</evidence>
<protein>
    <submittedName>
        <fullName evidence="3">Uncharacterized protein</fullName>
    </submittedName>
</protein>
<dbReference type="InterPro" id="IPR004252">
    <property type="entry name" value="Probable_transposase_24"/>
</dbReference>